<keyword evidence="4 7" id="KW-0812">Transmembrane</keyword>
<dbReference type="Proteomes" id="UP001216907">
    <property type="component" value="Unassembled WGS sequence"/>
</dbReference>
<keyword evidence="3" id="KW-1003">Cell membrane</keyword>
<protein>
    <submittedName>
        <fullName evidence="8">Biopolymer transporter ExbD</fullName>
    </submittedName>
</protein>
<name>A0ABT6F954_9BACT</name>
<dbReference type="Pfam" id="PF02472">
    <property type="entry name" value="ExbD"/>
    <property type="match status" value="1"/>
</dbReference>
<evidence type="ECO:0000256" key="7">
    <source>
        <dbReference type="RuleBase" id="RU003879"/>
    </source>
</evidence>
<keyword evidence="9" id="KW-1185">Reference proteome</keyword>
<evidence type="ECO:0000256" key="4">
    <source>
        <dbReference type="ARBA" id="ARBA00022692"/>
    </source>
</evidence>
<organism evidence="8 9">
    <name type="scientific">Paludisphaera mucosa</name>
    <dbReference type="NCBI Taxonomy" id="3030827"/>
    <lineage>
        <taxon>Bacteria</taxon>
        <taxon>Pseudomonadati</taxon>
        <taxon>Planctomycetota</taxon>
        <taxon>Planctomycetia</taxon>
        <taxon>Isosphaerales</taxon>
        <taxon>Isosphaeraceae</taxon>
        <taxon>Paludisphaera</taxon>
    </lineage>
</organism>
<evidence type="ECO:0000313" key="8">
    <source>
        <dbReference type="EMBL" id="MDG3004101.1"/>
    </source>
</evidence>
<keyword evidence="7" id="KW-0653">Protein transport</keyword>
<evidence type="ECO:0000256" key="6">
    <source>
        <dbReference type="ARBA" id="ARBA00023136"/>
    </source>
</evidence>
<gene>
    <name evidence="8" type="ORF">PZE19_09975</name>
</gene>
<comment type="caution">
    <text evidence="8">The sequence shown here is derived from an EMBL/GenBank/DDBJ whole genome shotgun (WGS) entry which is preliminary data.</text>
</comment>
<comment type="subcellular location">
    <subcellularLocation>
        <location evidence="1">Cell membrane</location>
        <topology evidence="1">Single-pass membrane protein</topology>
    </subcellularLocation>
    <subcellularLocation>
        <location evidence="7">Cell membrane</location>
        <topology evidence="7">Single-pass type II membrane protein</topology>
    </subcellularLocation>
</comment>
<proteinExistence type="inferred from homology"/>
<accession>A0ABT6F954</accession>
<evidence type="ECO:0000256" key="5">
    <source>
        <dbReference type="ARBA" id="ARBA00022989"/>
    </source>
</evidence>
<comment type="similarity">
    <text evidence="2 7">Belongs to the ExbD/TolR family.</text>
</comment>
<keyword evidence="5" id="KW-1133">Transmembrane helix</keyword>
<keyword evidence="7" id="KW-0813">Transport</keyword>
<evidence type="ECO:0000313" key="9">
    <source>
        <dbReference type="Proteomes" id="UP001216907"/>
    </source>
</evidence>
<dbReference type="RefSeq" id="WP_277860463.1">
    <property type="nucleotide sequence ID" value="NZ_JARRAG010000002.1"/>
</dbReference>
<evidence type="ECO:0000256" key="3">
    <source>
        <dbReference type="ARBA" id="ARBA00022475"/>
    </source>
</evidence>
<evidence type="ECO:0000256" key="2">
    <source>
        <dbReference type="ARBA" id="ARBA00005811"/>
    </source>
</evidence>
<dbReference type="InterPro" id="IPR003400">
    <property type="entry name" value="ExbD"/>
</dbReference>
<keyword evidence="6" id="KW-0472">Membrane</keyword>
<reference evidence="8 9" key="1">
    <citation type="submission" date="2023-03" db="EMBL/GenBank/DDBJ databases">
        <title>Paludisphaera mucosa sp. nov. a novel planctomycete from northern fen.</title>
        <authorList>
            <person name="Ivanova A."/>
        </authorList>
    </citation>
    <scope>NUCLEOTIDE SEQUENCE [LARGE SCALE GENOMIC DNA]</scope>
    <source>
        <strain evidence="8 9">Pla2</strain>
    </source>
</reference>
<dbReference type="EMBL" id="JARRAG010000002">
    <property type="protein sequence ID" value="MDG3004101.1"/>
    <property type="molecule type" value="Genomic_DNA"/>
</dbReference>
<sequence length="168" mass="18157">MARRGGGIEMDGPDVPVAPMLDMAFQLLTFFVLTYRAAPVEGQFVMNLLPAQPATSMAAAPAEASAANDLPATLRTLPVVLRADDAGRLAQVSIAEVDVSNDPKALEQELDRHFLDPDAPFDQTLIKVDPNLRYAELMTIIDAFTNAFVKAKKEPKLSFDELRGDDGG</sequence>
<evidence type="ECO:0000256" key="1">
    <source>
        <dbReference type="ARBA" id="ARBA00004162"/>
    </source>
</evidence>